<dbReference type="GO" id="GO:0055088">
    <property type="term" value="P:lipid homeostasis"/>
    <property type="evidence" value="ECO:0007669"/>
    <property type="project" value="TreeGrafter"/>
</dbReference>
<dbReference type="GO" id="GO:0033540">
    <property type="term" value="P:fatty acid beta-oxidation using acyl-CoA oxidase"/>
    <property type="evidence" value="ECO:0007669"/>
    <property type="project" value="TreeGrafter"/>
</dbReference>
<dbReference type="GO" id="GO:0071949">
    <property type="term" value="F:FAD binding"/>
    <property type="evidence" value="ECO:0007669"/>
    <property type="project" value="InterPro"/>
</dbReference>
<dbReference type="Proteomes" id="UP000772434">
    <property type="component" value="Unassembled WGS sequence"/>
</dbReference>
<evidence type="ECO:0000313" key="3">
    <source>
        <dbReference type="Proteomes" id="UP000772434"/>
    </source>
</evidence>
<dbReference type="GO" id="GO:0005504">
    <property type="term" value="F:fatty acid binding"/>
    <property type="evidence" value="ECO:0007669"/>
    <property type="project" value="TreeGrafter"/>
</dbReference>
<comment type="caution">
    <text evidence="2">The sequence shown here is derived from an EMBL/GenBank/DDBJ whole genome shotgun (WGS) entry which is preliminary data.</text>
</comment>
<dbReference type="InterPro" id="IPR009100">
    <property type="entry name" value="AcylCoA_DH/oxidase_NM_dom_sf"/>
</dbReference>
<proteinExistence type="predicted"/>
<dbReference type="InterPro" id="IPR036250">
    <property type="entry name" value="AcylCo_DH-like_C"/>
</dbReference>
<reference evidence="2" key="1">
    <citation type="submission" date="2020-11" db="EMBL/GenBank/DDBJ databases">
        <authorList>
            <consortium name="DOE Joint Genome Institute"/>
            <person name="Ahrendt S."/>
            <person name="Riley R."/>
            <person name="Andreopoulos W."/>
            <person name="Labutti K."/>
            <person name="Pangilinan J."/>
            <person name="Ruiz-Duenas F.J."/>
            <person name="Barrasa J.M."/>
            <person name="Sanchez-Garcia M."/>
            <person name="Camarero S."/>
            <person name="Miyauchi S."/>
            <person name="Serrano A."/>
            <person name="Linde D."/>
            <person name="Babiker R."/>
            <person name="Drula E."/>
            <person name="Ayuso-Fernandez I."/>
            <person name="Pacheco R."/>
            <person name="Padilla G."/>
            <person name="Ferreira P."/>
            <person name="Barriuso J."/>
            <person name="Kellner H."/>
            <person name="Castanera R."/>
            <person name="Alfaro M."/>
            <person name="Ramirez L."/>
            <person name="Pisabarro A.G."/>
            <person name="Kuo A."/>
            <person name="Tritt A."/>
            <person name="Lipzen A."/>
            <person name="He G."/>
            <person name="Yan M."/>
            <person name="Ng V."/>
            <person name="Cullen D."/>
            <person name="Martin F."/>
            <person name="Rosso M.-N."/>
            <person name="Henrissat B."/>
            <person name="Hibbett D."/>
            <person name="Martinez A.T."/>
            <person name="Grigoriev I.V."/>
        </authorList>
    </citation>
    <scope>NUCLEOTIDE SEQUENCE</scope>
    <source>
        <strain evidence="2">AH 40177</strain>
    </source>
</reference>
<dbReference type="Gene3D" id="1.20.140.10">
    <property type="entry name" value="Butyryl-CoA Dehydrogenase, subunit A, domain 3"/>
    <property type="match status" value="1"/>
</dbReference>
<gene>
    <name evidence="2" type="ORF">BDP27DRAFT_1427313</name>
</gene>
<dbReference type="Gene3D" id="2.40.110.10">
    <property type="entry name" value="Butyryl-CoA Dehydrogenase, subunit A, domain 2"/>
    <property type="match status" value="1"/>
</dbReference>
<dbReference type="PANTHER" id="PTHR10909:SF382">
    <property type="entry name" value="ACYL-COENZYME A OXIDASE"/>
    <property type="match status" value="1"/>
</dbReference>
<dbReference type="SUPFAM" id="SSF47203">
    <property type="entry name" value="Acyl-CoA dehydrogenase C-terminal domain-like"/>
    <property type="match status" value="1"/>
</dbReference>
<dbReference type="GO" id="GO:0003997">
    <property type="term" value="F:acyl-CoA oxidase activity"/>
    <property type="evidence" value="ECO:0007669"/>
    <property type="project" value="InterPro"/>
</dbReference>
<dbReference type="InterPro" id="IPR055060">
    <property type="entry name" value="ACOX_C_alpha1"/>
</dbReference>
<accession>A0A9P5PCE1</accession>
<feature type="domain" description="Acyl-CoA oxidase C-alpha1" evidence="1">
    <location>
        <begin position="261"/>
        <end position="389"/>
    </location>
</feature>
<evidence type="ECO:0000313" key="2">
    <source>
        <dbReference type="EMBL" id="KAF9063014.1"/>
    </source>
</evidence>
<dbReference type="GO" id="GO:0005777">
    <property type="term" value="C:peroxisome"/>
    <property type="evidence" value="ECO:0007669"/>
    <property type="project" value="InterPro"/>
</dbReference>
<keyword evidence="3" id="KW-1185">Reference proteome</keyword>
<dbReference type="InterPro" id="IPR012258">
    <property type="entry name" value="Acyl-CoA_oxidase"/>
</dbReference>
<dbReference type="AlphaFoldDB" id="A0A9P5PCE1"/>
<dbReference type="EMBL" id="JADNRY010000156">
    <property type="protein sequence ID" value="KAF9063014.1"/>
    <property type="molecule type" value="Genomic_DNA"/>
</dbReference>
<sequence>MSPNNLYAHPLFKIRNEHLSRDDSVSLAYQRARLVMRTYRLTAADVEHCSPKFWSMMTDPICSLDIAMFTILAAHVGLTIGTLSRHLKNRPDLKPLVEGLLRFDTVGIYLLTERGHGLDSFSIETTATKNKDGFLLHTPREEATKFMPASTPAFGIPKVALVNAKLIVDGQDRGARFFIVPVCNEREMYRGVLSTRLPPRSGTNPLDFSITQFNNVQLPPTALVAADITDFSLPQQPLEAWWDEIWRIQLGTLAVPAPWISALKATAFIGGRYSMHRSIYRNNIKTPIISFRTQQWPVLNTTAVAMVMDNWFHRTLKFAMADSTDHRVRHAMAVIVKATVCRHFQRCVSEMAERCGAQGTFEHNYMAKIENDGKGVIIAEGDVLTLCIRLFSELLQGRYTVPMPAPNSSLLARHAASLMEENLQILRTLKDHHSETFNSLILPQSQPVVEAIGHAMAYAAAQEAKLPQPILDIYECSIIRQDPAWYCESACMNRMAQRLREDAAVTSALPELDAYLKALGIEDYVSAPIVSDADWKTYVASLPKYSGDALVEPQQVQALL</sequence>
<name>A0A9P5PCE1_9AGAR</name>
<dbReference type="OrthoDB" id="538336at2759"/>
<dbReference type="InterPro" id="IPR046373">
    <property type="entry name" value="Acyl-CoA_Oxase/DH_mid-dom_sf"/>
</dbReference>
<protein>
    <submittedName>
        <fullName evidence="2">Acyl-CoA oxidase</fullName>
    </submittedName>
</protein>
<dbReference type="Pfam" id="PF22924">
    <property type="entry name" value="ACOX_C_alpha1"/>
    <property type="match status" value="1"/>
</dbReference>
<dbReference type="PANTHER" id="PTHR10909">
    <property type="entry name" value="ELECTRON TRANSPORT OXIDOREDUCTASE"/>
    <property type="match status" value="1"/>
</dbReference>
<organism evidence="2 3">
    <name type="scientific">Rhodocollybia butyracea</name>
    <dbReference type="NCBI Taxonomy" id="206335"/>
    <lineage>
        <taxon>Eukaryota</taxon>
        <taxon>Fungi</taxon>
        <taxon>Dikarya</taxon>
        <taxon>Basidiomycota</taxon>
        <taxon>Agaricomycotina</taxon>
        <taxon>Agaricomycetes</taxon>
        <taxon>Agaricomycetidae</taxon>
        <taxon>Agaricales</taxon>
        <taxon>Marasmiineae</taxon>
        <taxon>Omphalotaceae</taxon>
        <taxon>Rhodocollybia</taxon>
    </lineage>
</organism>
<evidence type="ECO:0000259" key="1">
    <source>
        <dbReference type="Pfam" id="PF22924"/>
    </source>
</evidence>
<dbReference type="SUPFAM" id="SSF56645">
    <property type="entry name" value="Acyl-CoA dehydrogenase NM domain-like"/>
    <property type="match status" value="1"/>
</dbReference>